<dbReference type="Bgee" id="WBGene00007148">
    <property type="expression patterns" value="Expressed in pharyngeal muscle cell (C elegans) and 2 other cell types or tissues"/>
</dbReference>
<dbReference type="AGR" id="WB:WBGene00007148"/>
<accession>Q9XVW7</accession>
<keyword evidence="2" id="KW-1185">Reference proteome</keyword>
<dbReference type="AlphaFoldDB" id="Q9XVW7"/>
<dbReference type="eggNOG" id="ENOG502TGBZ">
    <property type="taxonomic scope" value="Eukaryota"/>
</dbReference>
<evidence type="ECO:0000313" key="1">
    <source>
        <dbReference type="EMBL" id="CAA91379.1"/>
    </source>
</evidence>
<dbReference type="STRING" id="6239.B0334.10.1"/>
<dbReference type="Proteomes" id="UP000001940">
    <property type="component" value="Chromosome II"/>
</dbReference>
<gene>
    <name evidence="1 3" type="ORF">B0334.10</name>
    <name evidence="1" type="ORF">CELE_B0334.10</name>
</gene>
<reference evidence="1 2" key="1">
    <citation type="journal article" date="1998" name="Science">
        <title>Genome sequence of the nematode C. elegans: a platform for investigating biology.</title>
        <authorList>
            <consortium name="The C. elegans sequencing consortium"/>
            <person name="Sulson J.E."/>
            <person name="Waterston R."/>
        </authorList>
    </citation>
    <scope>NUCLEOTIDE SEQUENCE [LARGE SCALE GENOMIC DNA]</scope>
    <source>
        <strain evidence="1 2">Bristol N2</strain>
    </source>
</reference>
<evidence type="ECO:0000313" key="3">
    <source>
        <dbReference type="WormBase" id="B0334.10"/>
    </source>
</evidence>
<dbReference type="UCSC" id="B0334.10">
    <property type="organism name" value="c. elegans"/>
</dbReference>
<proteinExistence type="predicted"/>
<dbReference type="OrthoDB" id="5795045at2759"/>
<dbReference type="InParanoid" id="Q9XVW7"/>
<dbReference type="CTD" id="181930"/>
<dbReference type="WormBase" id="B0334.10">
    <property type="protein sequence ID" value="CE19660"/>
    <property type="gene ID" value="WBGene00007148"/>
</dbReference>
<protein>
    <submittedName>
        <fullName evidence="1">Major sperm protein</fullName>
    </submittedName>
</protein>
<dbReference type="HOGENOM" id="CLU_1241089_0_0_1"/>
<dbReference type="RefSeq" id="NP_496461.1">
    <property type="nucleotide sequence ID" value="NM_064060.2"/>
</dbReference>
<dbReference type="PaxDb" id="6239-B0334.10"/>
<name>Q9XVW7_CAEEL</name>
<dbReference type="PIR" id="T18709">
    <property type="entry name" value="T18709"/>
</dbReference>
<dbReference type="GeneID" id="181930"/>
<sequence>MTHSVVVRENVKSEYRIVLRNTSIYDVAVKIVNPNESPKLERYECLVLSNKYTEVAILETPSKAALLRNKPVEIYARAIYPYNRKNIRHWIEGHVSDKPHHLVQSLNFVADNAEYSAKTPRNHGKSRVGSFPLFKALCNPKTKVETLAHGETKSKSSEMKTYVSNKNVSEFTYINEITTMIF</sequence>
<dbReference type="EMBL" id="BX284602">
    <property type="protein sequence ID" value="CAA91379.1"/>
    <property type="molecule type" value="Genomic_DNA"/>
</dbReference>
<organism evidence="1 2">
    <name type="scientific">Caenorhabditis elegans</name>
    <dbReference type="NCBI Taxonomy" id="6239"/>
    <lineage>
        <taxon>Eukaryota</taxon>
        <taxon>Metazoa</taxon>
        <taxon>Ecdysozoa</taxon>
        <taxon>Nematoda</taxon>
        <taxon>Chromadorea</taxon>
        <taxon>Rhabditida</taxon>
        <taxon>Rhabditina</taxon>
        <taxon>Rhabditomorpha</taxon>
        <taxon>Rhabditoidea</taxon>
        <taxon>Rhabditidae</taxon>
        <taxon>Peloderinae</taxon>
        <taxon>Caenorhabditis</taxon>
    </lineage>
</organism>
<evidence type="ECO:0000313" key="2">
    <source>
        <dbReference type="Proteomes" id="UP000001940"/>
    </source>
</evidence>
<dbReference type="KEGG" id="cel:CELE_B0334.10"/>